<feature type="region of interest" description="Disordered" evidence="1">
    <location>
        <begin position="180"/>
        <end position="224"/>
    </location>
</feature>
<comment type="caution">
    <text evidence="3">The sequence shown here is derived from an EMBL/GenBank/DDBJ whole genome shotgun (WGS) entry which is preliminary data.</text>
</comment>
<evidence type="ECO:0000259" key="2">
    <source>
        <dbReference type="Pfam" id="PF01882"/>
    </source>
</evidence>
<gene>
    <name evidence="3" type="ORF">ACFQV2_04165</name>
</gene>
<dbReference type="PANTHER" id="PTHR33608">
    <property type="entry name" value="BLL2464 PROTEIN"/>
    <property type="match status" value="1"/>
</dbReference>
<organism evidence="3 4">
    <name type="scientific">Actinokineospora soli</name>
    <dbReference type="NCBI Taxonomy" id="1048753"/>
    <lineage>
        <taxon>Bacteria</taxon>
        <taxon>Bacillati</taxon>
        <taxon>Actinomycetota</taxon>
        <taxon>Actinomycetes</taxon>
        <taxon>Pseudonocardiales</taxon>
        <taxon>Pseudonocardiaceae</taxon>
        <taxon>Actinokineospora</taxon>
    </lineage>
</organism>
<feature type="compositionally biased region" description="Basic residues" evidence="1">
    <location>
        <begin position="214"/>
        <end position="224"/>
    </location>
</feature>
<accession>A0ABW2TJF6</accession>
<evidence type="ECO:0000313" key="4">
    <source>
        <dbReference type="Proteomes" id="UP001596512"/>
    </source>
</evidence>
<evidence type="ECO:0000256" key="1">
    <source>
        <dbReference type="SAM" id="MobiDB-lite"/>
    </source>
</evidence>
<sequence length="224" mass="23652">MGRGRRRPSRPPRGEPGRAADQRPRHRSGGPPDRPARRRARAAGPAAAARRRAGRRAPLPAPGEGTEHRSVRPFQPGDRVRRVDWRVTLRAGASTGLPLGSLHVRERHAEADADLLLAIDSRVDVGSDVGEWSTPAEGVAVRPGGSLDTAVRTAVALAAGYLRQGDRVGLIDLGRPQLGVPRASAEGTSCASGTSSSPARGPRAGRPARCCAPSRRRRARSSSP</sequence>
<proteinExistence type="predicted"/>
<dbReference type="EMBL" id="JBHTEY010000004">
    <property type="protein sequence ID" value="MFC7612951.1"/>
    <property type="molecule type" value="Genomic_DNA"/>
</dbReference>
<feature type="domain" description="DUF58" evidence="2">
    <location>
        <begin position="70"/>
        <end position="181"/>
    </location>
</feature>
<dbReference type="InterPro" id="IPR002881">
    <property type="entry name" value="DUF58"/>
</dbReference>
<reference evidence="4" key="1">
    <citation type="journal article" date="2019" name="Int. J. Syst. Evol. Microbiol.">
        <title>The Global Catalogue of Microorganisms (GCM) 10K type strain sequencing project: providing services to taxonomists for standard genome sequencing and annotation.</title>
        <authorList>
            <consortium name="The Broad Institute Genomics Platform"/>
            <consortium name="The Broad Institute Genome Sequencing Center for Infectious Disease"/>
            <person name="Wu L."/>
            <person name="Ma J."/>
        </authorList>
    </citation>
    <scope>NUCLEOTIDE SEQUENCE [LARGE SCALE GENOMIC DNA]</scope>
    <source>
        <strain evidence="4">JCM 17695</strain>
    </source>
</reference>
<evidence type="ECO:0000313" key="3">
    <source>
        <dbReference type="EMBL" id="MFC7612951.1"/>
    </source>
</evidence>
<feature type="compositionally biased region" description="Basic residues" evidence="1">
    <location>
        <begin position="1"/>
        <end position="10"/>
    </location>
</feature>
<feature type="compositionally biased region" description="Basic and acidic residues" evidence="1">
    <location>
        <begin position="12"/>
        <end position="23"/>
    </location>
</feature>
<dbReference type="Pfam" id="PF01882">
    <property type="entry name" value="DUF58"/>
    <property type="match status" value="1"/>
</dbReference>
<dbReference type="Proteomes" id="UP001596512">
    <property type="component" value="Unassembled WGS sequence"/>
</dbReference>
<feature type="compositionally biased region" description="Low complexity" evidence="1">
    <location>
        <begin position="195"/>
        <end position="213"/>
    </location>
</feature>
<keyword evidence="4" id="KW-1185">Reference proteome</keyword>
<dbReference type="PANTHER" id="PTHR33608:SF14">
    <property type="entry name" value="POSSIBLE CONSERVED SECRETED PROTEIN"/>
    <property type="match status" value="1"/>
</dbReference>
<feature type="region of interest" description="Disordered" evidence="1">
    <location>
        <begin position="1"/>
        <end position="76"/>
    </location>
</feature>
<name>A0ABW2TJF6_9PSEU</name>
<protein>
    <submittedName>
        <fullName evidence="3">DUF58 domain-containing protein</fullName>
    </submittedName>
</protein>